<dbReference type="Proteomes" id="UP001595839">
    <property type="component" value="Unassembled WGS sequence"/>
</dbReference>
<protein>
    <recommendedName>
        <fullName evidence="5">DUF5666 domain-containing protein</fullName>
    </recommendedName>
</protein>
<dbReference type="EMBL" id="JBHSFK010000068">
    <property type="protein sequence ID" value="MFC4508133.1"/>
    <property type="molecule type" value="Genomic_DNA"/>
</dbReference>
<organism evidence="3 4">
    <name type="scientific">Streptomyces vulcanius</name>
    <dbReference type="NCBI Taxonomy" id="1441876"/>
    <lineage>
        <taxon>Bacteria</taxon>
        <taxon>Bacillati</taxon>
        <taxon>Actinomycetota</taxon>
        <taxon>Actinomycetes</taxon>
        <taxon>Kitasatosporales</taxon>
        <taxon>Streptomycetaceae</taxon>
        <taxon>Streptomyces</taxon>
    </lineage>
</organism>
<keyword evidence="2" id="KW-0472">Membrane</keyword>
<keyword evidence="4" id="KW-1185">Reference proteome</keyword>
<evidence type="ECO:0000313" key="3">
    <source>
        <dbReference type="EMBL" id="MFC4508133.1"/>
    </source>
</evidence>
<feature type="compositionally biased region" description="Gly residues" evidence="1">
    <location>
        <begin position="83"/>
        <end position="93"/>
    </location>
</feature>
<evidence type="ECO:0000256" key="1">
    <source>
        <dbReference type="SAM" id="MobiDB-lite"/>
    </source>
</evidence>
<evidence type="ECO:0000256" key="2">
    <source>
        <dbReference type="SAM" id="Phobius"/>
    </source>
</evidence>
<sequence>MQEQPEQPEEAEVLSGPGGEEKERPSLRGAWERRSARGRAVIAATTVAVLALGGTVAYAATSGGSGDNSASPAASSSPSGTPDGPGGRHGFGGPWMRFGGDAVHGETTVKDGDGWTVRVWQRGTVEKVDGDQVTVKSEDDTSWTWTVGSDTPVSADGDSGSGADALKKGDTVYVAGTRSGDTLTADRVFSGDFKNRGGDSKDRGPDDGGRGGFPGHGPWNRGEDGSSGAPATPSPTGSGAAT</sequence>
<feature type="region of interest" description="Disordered" evidence="1">
    <location>
        <begin position="188"/>
        <end position="242"/>
    </location>
</feature>
<accession>A0ABV9B791</accession>
<proteinExistence type="predicted"/>
<dbReference type="RefSeq" id="WP_381166751.1">
    <property type="nucleotide sequence ID" value="NZ_JBHSFK010000068.1"/>
</dbReference>
<comment type="caution">
    <text evidence="3">The sequence shown here is derived from an EMBL/GenBank/DDBJ whole genome shotgun (WGS) entry which is preliminary data.</text>
</comment>
<feature type="compositionally biased region" description="Low complexity" evidence="1">
    <location>
        <begin position="62"/>
        <end position="82"/>
    </location>
</feature>
<feature type="compositionally biased region" description="Basic and acidic residues" evidence="1">
    <location>
        <begin position="193"/>
        <end position="209"/>
    </location>
</feature>
<name>A0ABV9B791_9ACTN</name>
<gene>
    <name evidence="3" type="ORF">ACFPIH_53595</name>
</gene>
<evidence type="ECO:0000313" key="4">
    <source>
        <dbReference type="Proteomes" id="UP001595839"/>
    </source>
</evidence>
<feature type="compositionally biased region" description="Basic and acidic residues" evidence="1">
    <location>
        <begin position="19"/>
        <end position="35"/>
    </location>
</feature>
<reference evidence="4" key="1">
    <citation type="journal article" date="2019" name="Int. J. Syst. Evol. Microbiol.">
        <title>The Global Catalogue of Microorganisms (GCM) 10K type strain sequencing project: providing services to taxonomists for standard genome sequencing and annotation.</title>
        <authorList>
            <consortium name="The Broad Institute Genomics Platform"/>
            <consortium name="The Broad Institute Genome Sequencing Center for Infectious Disease"/>
            <person name="Wu L."/>
            <person name="Ma J."/>
        </authorList>
    </citation>
    <scope>NUCLEOTIDE SEQUENCE [LARGE SCALE GENOMIC DNA]</scope>
    <source>
        <strain evidence="4">CGMCC 4.7177</strain>
    </source>
</reference>
<feature type="region of interest" description="Disordered" evidence="1">
    <location>
        <begin position="1"/>
        <end position="38"/>
    </location>
</feature>
<keyword evidence="2" id="KW-0812">Transmembrane</keyword>
<feature type="compositionally biased region" description="Acidic residues" evidence="1">
    <location>
        <begin position="1"/>
        <end position="12"/>
    </location>
</feature>
<feature type="region of interest" description="Disordered" evidence="1">
    <location>
        <begin position="62"/>
        <end position="110"/>
    </location>
</feature>
<keyword evidence="2" id="KW-1133">Transmembrane helix</keyword>
<feature type="transmembrane region" description="Helical" evidence="2">
    <location>
        <begin position="40"/>
        <end position="60"/>
    </location>
</feature>
<evidence type="ECO:0008006" key="5">
    <source>
        <dbReference type="Google" id="ProtNLM"/>
    </source>
</evidence>